<organism evidence="3 4">
    <name type="scientific">Oceanimonas pelagia</name>
    <dbReference type="NCBI Taxonomy" id="3028314"/>
    <lineage>
        <taxon>Bacteria</taxon>
        <taxon>Pseudomonadati</taxon>
        <taxon>Pseudomonadota</taxon>
        <taxon>Gammaproteobacteria</taxon>
        <taxon>Aeromonadales</taxon>
        <taxon>Aeromonadaceae</taxon>
        <taxon>Oceanimonas</taxon>
    </lineage>
</organism>
<dbReference type="KEGG" id="ope:PU634_10770"/>
<sequence>MRHFSFAGLLGLLWLAAGPVSAHDDHRWQRHEHGPDYRDQYYREDRRHRLPITTVAEARRLADDSRIILSGHIVRRLDDDEFLFRDGTGTIRIEMDEDDWRRLRRHRRGEILIWAEVERKKRRVKLEVERVRPAWR</sequence>
<keyword evidence="4" id="KW-1185">Reference proteome</keyword>
<dbReference type="NCBIfam" id="NF033674">
    <property type="entry name" value="stress_OB_fold"/>
    <property type="match status" value="1"/>
</dbReference>
<reference evidence="3 4" key="1">
    <citation type="submission" date="2023-02" db="EMBL/GenBank/DDBJ databases">
        <title>Complete genome sequence of a novel bacterium Oceanimonas sp. NTOU-MSR1 isolated from marine coast sediment.</title>
        <authorList>
            <person name="Yang H.-T."/>
            <person name="Chen Y.-L."/>
            <person name="Ho Y.-N."/>
        </authorList>
    </citation>
    <scope>NUCLEOTIDE SEQUENCE [LARGE SCALE GENOMIC DNA]</scope>
    <source>
        <strain evidence="3 4">NTOU-MSR1</strain>
    </source>
</reference>
<feature type="chain" id="PRO_5041219833" evidence="2">
    <location>
        <begin position="23"/>
        <end position="136"/>
    </location>
</feature>
<evidence type="ECO:0000256" key="1">
    <source>
        <dbReference type="ARBA" id="ARBA00022729"/>
    </source>
</evidence>
<dbReference type="AlphaFoldDB" id="A0AA50KL82"/>
<feature type="signal peptide" evidence="2">
    <location>
        <begin position="1"/>
        <end position="22"/>
    </location>
</feature>
<dbReference type="Pfam" id="PF04076">
    <property type="entry name" value="BOF"/>
    <property type="match status" value="1"/>
</dbReference>
<dbReference type="RefSeq" id="WP_306760794.1">
    <property type="nucleotide sequence ID" value="NZ_CP118224.1"/>
</dbReference>
<accession>A0AA50KL82</accession>
<dbReference type="InterPro" id="IPR005220">
    <property type="entry name" value="CarO-like"/>
</dbReference>
<dbReference type="Proteomes" id="UP001223802">
    <property type="component" value="Chromosome"/>
</dbReference>
<name>A0AA50KL82_9GAMM</name>
<evidence type="ECO:0000313" key="3">
    <source>
        <dbReference type="EMBL" id="WMC09599.1"/>
    </source>
</evidence>
<evidence type="ECO:0000313" key="4">
    <source>
        <dbReference type="Proteomes" id="UP001223802"/>
    </source>
</evidence>
<dbReference type="EMBL" id="CP118224">
    <property type="protein sequence ID" value="WMC09599.1"/>
    <property type="molecule type" value="Genomic_DNA"/>
</dbReference>
<dbReference type="InterPro" id="IPR036700">
    <property type="entry name" value="BOBF_sf"/>
</dbReference>
<dbReference type="PANTHER" id="PTHR36571:SF1">
    <property type="entry name" value="PROTEIN YGIW"/>
    <property type="match status" value="1"/>
</dbReference>
<gene>
    <name evidence="3" type="ORF">PU634_10770</name>
</gene>
<dbReference type="Gene3D" id="2.40.50.200">
    <property type="entry name" value="Bacterial OB-fold"/>
    <property type="match status" value="1"/>
</dbReference>
<dbReference type="SUPFAM" id="SSF101756">
    <property type="entry name" value="Hypothetical protein YgiW"/>
    <property type="match status" value="1"/>
</dbReference>
<keyword evidence="1 2" id="KW-0732">Signal</keyword>
<protein>
    <submittedName>
        <fullName evidence="3">NirD/YgiW/YdeI family stress tolerance protein</fullName>
    </submittedName>
</protein>
<proteinExistence type="predicted"/>
<dbReference type="PANTHER" id="PTHR36571">
    <property type="entry name" value="PROTEIN YGIW"/>
    <property type="match status" value="1"/>
</dbReference>
<evidence type="ECO:0000256" key="2">
    <source>
        <dbReference type="SAM" id="SignalP"/>
    </source>
</evidence>